<dbReference type="PANTHER" id="PTHR43625:SF77">
    <property type="entry name" value="ALDO-KETO REDUCTASE"/>
    <property type="match status" value="1"/>
</dbReference>
<dbReference type="VEuPathDB" id="TriTrypDB:ADEAN_000854400"/>
<evidence type="ECO:0000256" key="1">
    <source>
        <dbReference type="ARBA" id="ARBA00023002"/>
    </source>
</evidence>
<evidence type="ECO:0000313" key="4">
    <source>
        <dbReference type="EMBL" id="CAD2221019.1"/>
    </source>
</evidence>
<dbReference type="InterPro" id="IPR050791">
    <property type="entry name" value="Aldo-Keto_reductase"/>
</dbReference>
<feature type="domain" description="NADP-dependent oxidoreductase" evidence="3">
    <location>
        <begin position="19"/>
        <end position="223"/>
    </location>
</feature>
<dbReference type="Pfam" id="PF00248">
    <property type="entry name" value="Aldo_ket_red"/>
    <property type="match status" value="1"/>
</dbReference>
<keyword evidence="5" id="KW-1185">Reference proteome</keyword>
<feature type="region of interest" description="Disordered" evidence="2">
    <location>
        <begin position="230"/>
        <end position="252"/>
    </location>
</feature>
<dbReference type="GO" id="GO:0005737">
    <property type="term" value="C:cytoplasm"/>
    <property type="evidence" value="ECO:0007669"/>
    <property type="project" value="TreeGrafter"/>
</dbReference>
<evidence type="ECO:0000313" key="5">
    <source>
        <dbReference type="Proteomes" id="UP000515908"/>
    </source>
</evidence>
<organism evidence="4 5">
    <name type="scientific">Angomonas deanei</name>
    <dbReference type="NCBI Taxonomy" id="59799"/>
    <lineage>
        <taxon>Eukaryota</taxon>
        <taxon>Discoba</taxon>
        <taxon>Euglenozoa</taxon>
        <taxon>Kinetoplastea</taxon>
        <taxon>Metakinetoplastina</taxon>
        <taxon>Trypanosomatida</taxon>
        <taxon>Trypanosomatidae</taxon>
        <taxon>Strigomonadinae</taxon>
        <taxon>Angomonas</taxon>
    </lineage>
</organism>
<sequence length="252" mass="27609">MSAMPKRMLGKSGLMVSQIGLGCMGMSFGIGDLSQLTEEGNIEVIHEAYRLGINFFDTAEVYGPHANEILVGKALHQFPRESLVIATKCGIYSNEQGSYADSSRETIRKAIAGSLERLQTSYVDLYYIHRIDKTIPIEEVAKTMLELKEEGKIRHWGLSEASVKTIRRAHAVFPLTAVQSEFSIVHRDPQAELLPTLEELGIGFVPFSPLCRALLAGAIDATTTFPKGDIRGTMPRYNEGKRAEPQVPGGGG</sequence>
<dbReference type="Proteomes" id="UP000515908">
    <property type="component" value="Chromosome 19"/>
</dbReference>
<dbReference type="SUPFAM" id="SSF51430">
    <property type="entry name" value="NAD(P)-linked oxidoreductase"/>
    <property type="match status" value="1"/>
</dbReference>
<dbReference type="PANTHER" id="PTHR43625">
    <property type="entry name" value="AFLATOXIN B1 ALDEHYDE REDUCTASE"/>
    <property type="match status" value="1"/>
</dbReference>
<dbReference type="PROSITE" id="PS51257">
    <property type="entry name" value="PROKAR_LIPOPROTEIN"/>
    <property type="match status" value="1"/>
</dbReference>
<name>A0A7G2CNS9_9TRYP</name>
<accession>A0A7G2CNS9</accession>
<proteinExistence type="predicted"/>
<keyword evidence="1" id="KW-0560">Oxidoreductase</keyword>
<dbReference type="Gene3D" id="3.20.20.100">
    <property type="entry name" value="NADP-dependent oxidoreductase domain"/>
    <property type="match status" value="1"/>
</dbReference>
<evidence type="ECO:0000256" key="2">
    <source>
        <dbReference type="SAM" id="MobiDB-lite"/>
    </source>
</evidence>
<evidence type="ECO:0000259" key="3">
    <source>
        <dbReference type="Pfam" id="PF00248"/>
    </source>
</evidence>
<dbReference type="AlphaFoldDB" id="A0A7G2CNS9"/>
<dbReference type="EMBL" id="LR877163">
    <property type="protein sequence ID" value="CAD2221019.1"/>
    <property type="molecule type" value="Genomic_DNA"/>
</dbReference>
<protein>
    <submittedName>
        <fullName evidence="4">Aldo/keto reductase family, putative</fullName>
    </submittedName>
</protein>
<dbReference type="InterPro" id="IPR036812">
    <property type="entry name" value="NAD(P)_OxRdtase_dom_sf"/>
</dbReference>
<dbReference type="GO" id="GO:0016491">
    <property type="term" value="F:oxidoreductase activity"/>
    <property type="evidence" value="ECO:0007669"/>
    <property type="project" value="UniProtKB-KW"/>
</dbReference>
<dbReference type="InterPro" id="IPR023210">
    <property type="entry name" value="NADP_OxRdtase_dom"/>
</dbReference>
<reference evidence="4 5" key="1">
    <citation type="submission" date="2020-08" db="EMBL/GenBank/DDBJ databases">
        <authorList>
            <person name="Newling K."/>
            <person name="Davey J."/>
            <person name="Forrester S."/>
        </authorList>
    </citation>
    <scope>NUCLEOTIDE SEQUENCE [LARGE SCALE GENOMIC DNA]</scope>
    <source>
        <strain evidence="5">Crithidia deanei Carvalho (ATCC PRA-265)</strain>
    </source>
</reference>
<gene>
    <name evidence="4" type="ORF">ADEAN_000854400</name>
</gene>